<keyword evidence="3" id="KW-0808">Transferase</keyword>
<accession>A0A067JUN5</accession>
<dbReference type="OrthoDB" id="1720310at2759"/>
<evidence type="ECO:0000256" key="1">
    <source>
        <dbReference type="ARBA" id="ARBA00004479"/>
    </source>
</evidence>
<comment type="subcellular location">
    <subcellularLocation>
        <location evidence="1">Membrane</location>
        <topology evidence="1">Single-pass type I membrane protein</topology>
    </subcellularLocation>
</comment>
<keyword evidence="7" id="KW-0418">Kinase</keyword>
<dbReference type="Proteomes" id="UP000027138">
    <property type="component" value="Unassembled WGS sequence"/>
</dbReference>
<evidence type="ECO:0000256" key="5">
    <source>
        <dbReference type="ARBA" id="ARBA00022729"/>
    </source>
</evidence>
<dbReference type="GO" id="GO:0010038">
    <property type="term" value="P:response to metal ion"/>
    <property type="evidence" value="ECO:0007669"/>
    <property type="project" value="UniProtKB-ARBA"/>
</dbReference>
<dbReference type="GO" id="GO:0004674">
    <property type="term" value="F:protein serine/threonine kinase activity"/>
    <property type="evidence" value="ECO:0007669"/>
    <property type="project" value="UniProtKB-KW"/>
</dbReference>
<evidence type="ECO:0000256" key="14">
    <source>
        <dbReference type="SAM" id="Phobius"/>
    </source>
</evidence>
<dbReference type="PANTHER" id="PTHR34590:SF5">
    <property type="entry name" value="OS04G0586500 PROTEIN"/>
    <property type="match status" value="1"/>
</dbReference>
<dbReference type="EMBL" id="KK914809">
    <property type="protein sequence ID" value="KDP27676.1"/>
    <property type="molecule type" value="Genomic_DNA"/>
</dbReference>
<dbReference type="FunFam" id="1.10.510.10:FF:000252">
    <property type="entry name" value="Receptor-like protein kinase FERONIA"/>
    <property type="match status" value="1"/>
</dbReference>
<proteinExistence type="predicted"/>
<organism evidence="17 18">
    <name type="scientific">Jatropha curcas</name>
    <name type="common">Barbados nut</name>
    <dbReference type="NCBI Taxonomy" id="180498"/>
    <lineage>
        <taxon>Eukaryota</taxon>
        <taxon>Viridiplantae</taxon>
        <taxon>Streptophyta</taxon>
        <taxon>Embryophyta</taxon>
        <taxon>Tracheophyta</taxon>
        <taxon>Spermatophyta</taxon>
        <taxon>Magnoliopsida</taxon>
        <taxon>eudicotyledons</taxon>
        <taxon>Gunneridae</taxon>
        <taxon>Pentapetalae</taxon>
        <taxon>rosids</taxon>
        <taxon>fabids</taxon>
        <taxon>Malpighiales</taxon>
        <taxon>Euphorbiaceae</taxon>
        <taxon>Crotonoideae</taxon>
        <taxon>Jatropheae</taxon>
        <taxon>Jatropha</taxon>
    </lineage>
</organism>
<evidence type="ECO:0000256" key="9">
    <source>
        <dbReference type="ARBA" id="ARBA00022989"/>
    </source>
</evidence>
<dbReference type="FunFam" id="2.60.120.430:FF:000003">
    <property type="entry name" value="FERONIA receptor-like kinase"/>
    <property type="match status" value="1"/>
</dbReference>
<evidence type="ECO:0000256" key="12">
    <source>
        <dbReference type="PROSITE-ProRule" id="PRU10141"/>
    </source>
</evidence>
<keyword evidence="2" id="KW-0723">Serine/threonine-protein kinase</keyword>
<dbReference type="CDD" id="cd14066">
    <property type="entry name" value="STKc_IRAK"/>
    <property type="match status" value="1"/>
</dbReference>
<dbReference type="PROSITE" id="PS50011">
    <property type="entry name" value="PROTEIN_KINASE_DOM"/>
    <property type="match status" value="1"/>
</dbReference>
<feature type="compositionally biased region" description="Polar residues" evidence="13">
    <location>
        <begin position="56"/>
        <end position="77"/>
    </location>
</feature>
<keyword evidence="18" id="KW-1185">Reference proteome</keyword>
<dbReference type="InterPro" id="IPR017441">
    <property type="entry name" value="Protein_kinase_ATP_BS"/>
</dbReference>
<dbReference type="PANTHER" id="PTHR34590">
    <property type="entry name" value="OS03G0124300 PROTEIN-RELATED"/>
    <property type="match status" value="1"/>
</dbReference>
<dbReference type="Pfam" id="PF07714">
    <property type="entry name" value="PK_Tyr_Ser-Thr"/>
    <property type="match status" value="1"/>
</dbReference>
<evidence type="ECO:0000256" key="15">
    <source>
        <dbReference type="SAM" id="SignalP"/>
    </source>
</evidence>
<evidence type="ECO:0000256" key="11">
    <source>
        <dbReference type="ARBA" id="ARBA00023180"/>
    </source>
</evidence>
<evidence type="ECO:0000256" key="3">
    <source>
        <dbReference type="ARBA" id="ARBA00022679"/>
    </source>
</evidence>
<dbReference type="Gene3D" id="2.60.120.430">
    <property type="entry name" value="Galactose-binding lectin"/>
    <property type="match status" value="2"/>
</dbReference>
<evidence type="ECO:0000256" key="8">
    <source>
        <dbReference type="ARBA" id="ARBA00022840"/>
    </source>
</evidence>
<feature type="domain" description="Protein kinase" evidence="16">
    <location>
        <begin position="515"/>
        <end position="790"/>
    </location>
</feature>
<dbReference type="InterPro" id="IPR024788">
    <property type="entry name" value="Malectin-like_Carb-bd_dom"/>
</dbReference>
<evidence type="ECO:0000256" key="4">
    <source>
        <dbReference type="ARBA" id="ARBA00022692"/>
    </source>
</evidence>
<evidence type="ECO:0000256" key="13">
    <source>
        <dbReference type="SAM" id="MobiDB-lite"/>
    </source>
</evidence>
<feature type="chain" id="PRO_5001639000" description="Protein kinase domain-containing protein" evidence="15">
    <location>
        <begin position="21"/>
        <end position="838"/>
    </location>
</feature>
<evidence type="ECO:0000256" key="10">
    <source>
        <dbReference type="ARBA" id="ARBA00023136"/>
    </source>
</evidence>
<dbReference type="GO" id="GO:0004714">
    <property type="term" value="F:transmembrane receptor protein tyrosine kinase activity"/>
    <property type="evidence" value="ECO:0007669"/>
    <property type="project" value="InterPro"/>
</dbReference>
<protein>
    <recommendedName>
        <fullName evidence="16">Protein kinase domain-containing protein</fullName>
    </recommendedName>
</protein>
<dbReference type="PROSITE" id="PS00108">
    <property type="entry name" value="PROTEIN_KINASE_ST"/>
    <property type="match status" value="1"/>
</dbReference>
<dbReference type="FunFam" id="3.30.200.20:FF:000645">
    <property type="entry name" value="Receptor-like protein kinase FERONIA"/>
    <property type="match status" value="1"/>
</dbReference>
<feature type="transmembrane region" description="Helical" evidence="14">
    <location>
        <begin position="451"/>
        <end position="474"/>
    </location>
</feature>
<dbReference type="PROSITE" id="PS00107">
    <property type="entry name" value="PROTEIN_KINASE_ATP"/>
    <property type="match status" value="1"/>
</dbReference>
<dbReference type="GO" id="GO:0005524">
    <property type="term" value="F:ATP binding"/>
    <property type="evidence" value="ECO:0007669"/>
    <property type="project" value="UniProtKB-UniRule"/>
</dbReference>
<evidence type="ECO:0000313" key="18">
    <source>
        <dbReference type="Proteomes" id="UP000027138"/>
    </source>
</evidence>
<dbReference type="InterPro" id="IPR001245">
    <property type="entry name" value="Ser-Thr/Tyr_kinase_cat_dom"/>
</dbReference>
<evidence type="ECO:0000313" key="17">
    <source>
        <dbReference type="EMBL" id="KDP27676.1"/>
    </source>
</evidence>
<evidence type="ECO:0000256" key="6">
    <source>
        <dbReference type="ARBA" id="ARBA00022741"/>
    </source>
</evidence>
<feature type="binding site" evidence="12">
    <location>
        <position position="544"/>
    </location>
    <ligand>
        <name>ATP</name>
        <dbReference type="ChEBI" id="CHEBI:30616"/>
    </ligand>
</feature>
<dbReference type="SMART" id="SM00220">
    <property type="entry name" value="S_TKc"/>
    <property type="match status" value="1"/>
</dbReference>
<name>A0A067JUN5_JATCU</name>
<feature type="signal peptide" evidence="15">
    <location>
        <begin position="1"/>
        <end position="20"/>
    </location>
</feature>
<dbReference type="InterPro" id="IPR008271">
    <property type="entry name" value="Ser/Thr_kinase_AS"/>
</dbReference>
<dbReference type="GO" id="GO:0016020">
    <property type="term" value="C:membrane"/>
    <property type="evidence" value="ECO:0007669"/>
    <property type="project" value="UniProtKB-SubCell"/>
</dbReference>
<dbReference type="FunFam" id="2.60.120.430:FF:000007">
    <property type="entry name" value="FERONIA receptor-like kinase"/>
    <property type="match status" value="1"/>
</dbReference>
<dbReference type="SUPFAM" id="SSF56112">
    <property type="entry name" value="Protein kinase-like (PK-like)"/>
    <property type="match status" value="1"/>
</dbReference>
<keyword evidence="5 15" id="KW-0732">Signal</keyword>
<keyword evidence="6 12" id="KW-0547">Nucleotide-binding</keyword>
<evidence type="ECO:0000259" key="16">
    <source>
        <dbReference type="PROSITE" id="PS50011"/>
    </source>
</evidence>
<dbReference type="Gene3D" id="1.10.510.10">
    <property type="entry name" value="Transferase(Phosphotransferase) domain 1"/>
    <property type="match status" value="1"/>
</dbReference>
<keyword evidence="4 14" id="KW-0812">Transmembrane</keyword>
<dbReference type="Pfam" id="PF12819">
    <property type="entry name" value="Malectin_like"/>
    <property type="match status" value="1"/>
</dbReference>
<dbReference type="InterPro" id="IPR045272">
    <property type="entry name" value="ANXUR1/2-like"/>
</dbReference>
<keyword evidence="8 12" id="KW-0067">ATP-binding</keyword>
<keyword evidence="11" id="KW-0325">Glycoprotein</keyword>
<feature type="region of interest" description="Disordered" evidence="13">
    <location>
        <begin position="32"/>
        <end position="77"/>
    </location>
</feature>
<dbReference type="InterPro" id="IPR011009">
    <property type="entry name" value="Kinase-like_dom_sf"/>
</dbReference>
<dbReference type="Gene3D" id="3.30.200.20">
    <property type="entry name" value="Phosphorylase Kinase, domain 1"/>
    <property type="match status" value="1"/>
</dbReference>
<dbReference type="InterPro" id="IPR000719">
    <property type="entry name" value="Prot_kinase_dom"/>
</dbReference>
<reference evidence="17 18" key="1">
    <citation type="journal article" date="2014" name="PLoS ONE">
        <title>Global Analysis of Gene Expression Profiles in Physic Nut (Jatropha curcas L.) Seedlings Exposed to Salt Stress.</title>
        <authorList>
            <person name="Zhang L."/>
            <person name="Zhang C."/>
            <person name="Wu P."/>
            <person name="Chen Y."/>
            <person name="Li M."/>
            <person name="Jiang H."/>
            <person name="Wu G."/>
        </authorList>
    </citation>
    <scope>NUCLEOTIDE SEQUENCE [LARGE SCALE GENOMIC DNA]</scope>
    <source>
        <strain evidence="18">cv. GZQX0401</strain>
        <tissue evidence="17">Young leaves</tissue>
    </source>
</reference>
<sequence length="838" mass="94077">MHSAVLYLLLVLNPLLSTIAIQNRSPYTPTDRILLNSGAPDGEQSMDGRNWESDADQQSKYCPMNSETSAASKASQQDPSVTQVPYMTARIIRSKYTCMFPVSMGPKFIRLYFYPNSYSGLDTSTSFFSVTANGYTLLSNFSAHLTVSAMQPPVAYLVKEFIITVRDNQGVINLTFTQSPNSFAFINGIEIVSMPTNLYTKDNDSPYSFVNDNNVPFYYFDNTTSLETVYRLNIGGPNIENVNDTGIFRTWSNDLLHIFGGLGYVHLWRDDVTVKYSKDTPTYVAPEAVYITKRTMGANSVVNQNSNLTWLFLVDSGFNYLLRLHFCETEKEITHEGQRVFSIFINNMTAEAEADVIHWSGGNSIPVYKDYVIGVPGGGSQSNQDLWLALHPTADHSTYADVILNVLEIFKLNNSDGNLAGSNPEPLMVVPPSSQQQSSLQEITKSKGSSVVVIVGVVIGVIFALSVALFFFIYKRKGKGPKRKANDTDGFGISLPTDLCRRFTTAEIKAATRNFEDQNIIGSGGFGTVYKGYIQNEFIPVAIKRLNSSSKQGTREFHTEIEMLSRLRHIHLVSLIGYCDDQDEMILVYEYMPHGSLQDHLYRTNNPPLPWKQRLQICIGAAKGLHYLHTGVKHTIIHRDVKSSNILLGRNWVAKVSDFGLSKTGPTSEDETHVSTVVRGSVGYLDPEYYRRQHLTEKSDVYSFGVVLLEVLCARPPIMSNLNKEQVNLVEWTRKCCRKGTLDQIIDPQLHGDITSVSLNKFVEIAESCVREKATERPKMCDVIWSLEFALQLQEFAEKNSHASDIVSENQKESSMPYKEVATIDDDDDDIYILRWTD</sequence>
<keyword evidence="10 14" id="KW-0472">Membrane</keyword>
<keyword evidence="9 14" id="KW-1133">Transmembrane helix</keyword>
<dbReference type="AlphaFoldDB" id="A0A067JUN5"/>
<gene>
    <name evidence="17" type="ORF">JCGZ_20096</name>
</gene>
<evidence type="ECO:0000256" key="2">
    <source>
        <dbReference type="ARBA" id="ARBA00022527"/>
    </source>
</evidence>
<evidence type="ECO:0000256" key="7">
    <source>
        <dbReference type="ARBA" id="ARBA00022777"/>
    </source>
</evidence>